<accession>A0ABQ9SAA0</accession>
<evidence type="ECO:0000256" key="1">
    <source>
        <dbReference type="SAM" id="Phobius"/>
    </source>
</evidence>
<sequence length="380" mass="43863">MDGHEMETFPLESVTKPQLRRLGGALWGWKLGIDNESIQVRPNTVKLEPYFQFYRKMTASYVSDAFPPDEVQALRSHDDLCDIITLITSKPDARRTALTEEYFSGRQRDRETLPEDEKQAFNLAIKAILMISCSYEEEAGSIESSIWRNDQSARDLVLATFPVRDHPNLNEPDGSLPDIKSALRATRLKKVARLSFRGTDDLRNHLRMDLKTGVVELYHHTAFLKECLEVSKDIDVEPVLPRKLAWETLDSLQNILFRISDESSRALLRSLVSKDSFDPDCLSLIYRPYLRDNEREIKYHYWGSRLMDLYDELENPRPRKPIYVWLEQRSKARHVMLATLIGVIIAVIIGLLGLVVSLFQAWVSYQAWKHPVQDSTEVAK</sequence>
<dbReference type="RefSeq" id="XP_060345491.1">
    <property type="nucleotide sequence ID" value="XM_060495143.1"/>
</dbReference>
<feature type="transmembrane region" description="Helical" evidence="1">
    <location>
        <begin position="335"/>
        <end position="363"/>
    </location>
</feature>
<protein>
    <submittedName>
        <fullName evidence="2">Uncharacterized protein</fullName>
    </submittedName>
</protein>
<dbReference type="Proteomes" id="UP001241169">
    <property type="component" value="Unassembled WGS sequence"/>
</dbReference>
<dbReference type="EMBL" id="MOPA01000009">
    <property type="protein sequence ID" value="KAK1531234.1"/>
    <property type="molecule type" value="Genomic_DNA"/>
</dbReference>
<comment type="caution">
    <text evidence="2">The sequence shown here is derived from an EMBL/GenBank/DDBJ whole genome shotgun (WGS) entry which is preliminary data.</text>
</comment>
<organism evidence="2 3">
    <name type="scientific">Colletotrichum paranaense</name>
    <dbReference type="NCBI Taxonomy" id="1914294"/>
    <lineage>
        <taxon>Eukaryota</taxon>
        <taxon>Fungi</taxon>
        <taxon>Dikarya</taxon>
        <taxon>Ascomycota</taxon>
        <taxon>Pezizomycotina</taxon>
        <taxon>Sordariomycetes</taxon>
        <taxon>Hypocreomycetidae</taxon>
        <taxon>Glomerellales</taxon>
        <taxon>Glomerellaceae</taxon>
        <taxon>Colletotrichum</taxon>
        <taxon>Colletotrichum acutatum species complex</taxon>
    </lineage>
</organism>
<keyword evidence="3" id="KW-1185">Reference proteome</keyword>
<evidence type="ECO:0000313" key="3">
    <source>
        <dbReference type="Proteomes" id="UP001241169"/>
    </source>
</evidence>
<keyword evidence="1" id="KW-1133">Transmembrane helix</keyword>
<proteinExistence type="predicted"/>
<evidence type="ECO:0000313" key="2">
    <source>
        <dbReference type="EMBL" id="KAK1531234.1"/>
    </source>
</evidence>
<keyword evidence="1" id="KW-0472">Membrane</keyword>
<dbReference type="GeneID" id="85379042"/>
<gene>
    <name evidence="2" type="ORF">CPAR01_10883</name>
</gene>
<reference evidence="2 3" key="1">
    <citation type="submission" date="2016-10" db="EMBL/GenBank/DDBJ databases">
        <title>The genome sequence of Colletotrichum fioriniae PJ7.</title>
        <authorList>
            <person name="Baroncelli R."/>
        </authorList>
    </citation>
    <scope>NUCLEOTIDE SEQUENCE [LARGE SCALE GENOMIC DNA]</scope>
    <source>
        <strain evidence="2 3">IMI 384185</strain>
    </source>
</reference>
<name>A0ABQ9SAA0_9PEZI</name>
<keyword evidence="1" id="KW-0812">Transmembrane</keyword>